<dbReference type="Pfam" id="PF01618">
    <property type="entry name" value="MotA_ExbB"/>
    <property type="match status" value="1"/>
</dbReference>
<evidence type="ECO:0000256" key="1">
    <source>
        <dbReference type="ARBA" id="ARBA00004651"/>
    </source>
</evidence>
<dbReference type="OrthoDB" id="7170694at2"/>
<sequence>MITRLTILLLLLITGFSSTAAPISVSQELVNRITESQKSLQALESKINEETLKYQVQLNKELAAVKALREQATTIQRTADEQLMSIEQLSDRINKWREQDNYQKLLLQTYLEQQNIAFEHTGTSDVTVNPEIFRRLRNELIDDLAPSWQQTDVISTNGEIKPFNVLNIGPIQLAYNSQLQSGGLLENPVNQTLPNLVKGVSQNAQAVQLLQLNQTGIGSVTFDPTLGNATKLQNNQQGIVSHIKKGGVWALPILFFGLLAFIAALLKSIQLMRLPRISKDFIEQLNAKKTSFGVQIPFDGAEKKLVQIALDTPVSEQRDDQIVSYLMQHQHKVENYLGVVATTAAIAPLLGLLGTVSGMINTFMMMNTFGTGDAATVSGGISEALVTTELGLIVAIPSLIISALLSRKAKSYNAKLEANAIQISKFAMH</sequence>
<keyword evidence="9" id="KW-0175">Coiled coil</keyword>
<evidence type="ECO:0000313" key="13">
    <source>
        <dbReference type="EMBL" id="ALO43403.1"/>
    </source>
</evidence>
<dbReference type="InterPro" id="IPR050790">
    <property type="entry name" value="ExbB/TolQ_transport"/>
</dbReference>
<feature type="transmembrane region" description="Helical" evidence="10">
    <location>
        <begin position="246"/>
        <end position="266"/>
    </location>
</feature>
<keyword evidence="4 10" id="KW-0812">Transmembrane</keyword>
<evidence type="ECO:0000256" key="2">
    <source>
        <dbReference type="ARBA" id="ARBA00022448"/>
    </source>
</evidence>
<comment type="similarity">
    <text evidence="8">Belongs to the exbB/tolQ family.</text>
</comment>
<keyword evidence="3" id="KW-1003">Cell membrane</keyword>
<keyword evidence="11" id="KW-0732">Signal</keyword>
<evidence type="ECO:0000256" key="10">
    <source>
        <dbReference type="SAM" id="Phobius"/>
    </source>
</evidence>
<dbReference type="STRING" id="161398.PP2015_2920"/>
<organism evidence="13 14">
    <name type="scientific">Pseudoalteromonas phenolica</name>
    <dbReference type="NCBI Taxonomy" id="161398"/>
    <lineage>
        <taxon>Bacteria</taxon>
        <taxon>Pseudomonadati</taxon>
        <taxon>Pseudomonadota</taxon>
        <taxon>Gammaproteobacteria</taxon>
        <taxon>Alteromonadales</taxon>
        <taxon>Pseudoalteromonadaceae</taxon>
        <taxon>Pseudoalteromonas</taxon>
    </lineage>
</organism>
<comment type="subcellular location">
    <subcellularLocation>
        <location evidence="1">Cell membrane</location>
        <topology evidence="1">Multi-pass membrane protein</topology>
    </subcellularLocation>
    <subcellularLocation>
        <location evidence="8">Membrane</location>
        <topology evidence="8">Multi-pass membrane protein</topology>
    </subcellularLocation>
</comment>
<feature type="domain" description="MotA/TolQ/ExbB proton channel" evidence="12">
    <location>
        <begin position="312"/>
        <end position="417"/>
    </location>
</feature>
<keyword evidence="2 8" id="KW-0813">Transport</keyword>
<feature type="signal peptide" evidence="11">
    <location>
        <begin position="1"/>
        <end position="20"/>
    </location>
</feature>
<dbReference type="KEGG" id="pphe:PP2015_2920"/>
<dbReference type="InterPro" id="IPR002898">
    <property type="entry name" value="MotA_ExbB_proton_chnl"/>
</dbReference>
<feature type="coiled-coil region" evidence="9">
    <location>
        <begin position="26"/>
        <end position="99"/>
    </location>
</feature>
<keyword evidence="6 10" id="KW-1133">Transmembrane helix</keyword>
<protein>
    <submittedName>
        <fullName evidence="13">Transporter proton channel domain containing protein</fullName>
    </submittedName>
</protein>
<keyword evidence="7 10" id="KW-0472">Membrane</keyword>
<dbReference type="GO" id="GO:0005886">
    <property type="term" value="C:plasma membrane"/>
    <property type="evidence" value="ECO:0007669"/>
    <property type="project" value="UniProtKB-SubCell"/>
</dbReference>
<evidence type="ECO:0000256" key="4">
    <source>
        <dbReference type="ARBA" id="ARBA00022692"/>
    </source>
</evidence>
<evidence type="ECO:0000256" key="5">
    <source>
        <dbReference type="ARBA" id="ARBA00022927"/>
    </source>
</evidence>
<evidence type="ECO:0000256" key="3">
    <source>
        <dbReference type="ARBA" id="ARBA00022475"/>
    </source>
</evidence>
<evidence type="ECO:0000256" key="9">
    <source>
        <dbReference type="SAM" id="Coils"/>
    </source>
</evidence>
<dbReference type="AlphaFoldDB" id="A0A0S2K501"/>
<feature type="transmembrane region" description="Helical" evidence="10">
    <location>
        <begin position="384"/>
        <end position="405"/>
    </location>
</feature>
<dbReference type="EMBL" id="CP013187">
    <property type="protein sequence ID" value="ALO43403.1"/>
    <property type="molecule type" value="Genomic_DNA"/>
</dbReference>
<feature type="chain" id="PRO_5006601204" evidence="11">
    <location>
        <begin position="21"/>
        <end position="429"/>
    </location>
</feature>
<keyword evidence="5 8" id="KW-0653">Protein transport</keyword>
<dbReference type="PANTHER" id="PTHR30625:SF15">
    <property type="entry name" value="BIOPOLYMER TRANSPORT PROTEIN EXBB"/>
    <property type="match status" value="1"/>
</dbReference>
<evidence type="ECO:0000313" key="14">
    <source>
        <dbReference type="Proteomes" id="UP000061457"/>
    </source>
</evidence>
<gene>
    <name evidence="13" type="ORF">PP2015_2920</name>
</gene>
<dbReference type="RefSeq" id="WP_058031062.1">
    <property type="nucleotide sequence ID" value="NZ_CP013187.1"/>
</dbReference>
<dbReference type="PANTHER" id="PTHR30625">
    <property type="entry name" value="PROTEIN TOLQ"/>
    <property type="match status" value="1"/>
</dbReference>
<evidence type="ECO:0000259" key="12">
    <source>
        <dbReference type="Pfam" id="PF01618"/>
    </source>
</evidence>
<evidence type="ECO:0000256" key="6">
    <source>
        <dbReference type="ARBA" id="ARBA00022989"/>
    </source>
</evidence>
<dbReference type="GO" id="GO:0017038">
    <property type="term" value="P:protein import"/>
    <property type="evidence" value="ECO:0007669"/>
    <property type="project" value="TreeGrafter"/>
</dbReference>
<dbReference type="PATRIC" id="fig|161398.10.peg.2977"/>
<proteinExistence type="inferred from homology"/>
<reference evidence="13 14" key="1">
    <citation type="submission" date="2015-11" db="EMBL/GenBank/DDBJ databases">
        <authorList>
            <person name="Zhang Y."/>
            <person name="Guo Z."/>
        </authorList>
    </citation>
    <scope>NUCLEOTIDE SEQUENCE [LARGE SCALE GENOMIC DNA]</scope>
    <source>
        <strain evidence="13 14">KCTC 12086</strain>
    </source>
</reference>
<evidence type="ECO:0000256" key="11">
    <source>
        <dbReference type="SAM" id="SignalP"/>
    </source>
</evidence>
<keyword evidence="14" id="KW-1185">Reference proteome</keyword>
<feature type="transmembrane region" description="Helical" evidence="10">
    <location>
        <begin position="336"/>
        <end position="364"/>
    </location>
</feature>
<name>A0A0S2K501_9GAMM</name>
<accession>A0A0S2K501</accession>
<evidence type="ECO:0000256" key="7">
    <source>
        <dbReference type="ARBA" id="ARBA00023136"/>
    </source>
</evidence>
<dbReference type="Proteomes" id="UP000061457">
    <property type="component" value="Chromosome I"/>
</dbReference>
<evidence type="ECO:0000256" key="8">
    <source>
        <dbReference type="RuleBase" id="RU004057"/>
    </source>
</evidence>